<dbReference type="CDD" id="cd00085">
    <property type="entry name" value="HNHc"/>
    <property type="match status" value="1"/>
</dbReference>
<evidence type="ECO:0000256" key="1">
    <source>
        <dbReference type="ARBA" id="ARBA00023450"/>
    </source>
</evidence>
<dbReference type="SMART" id="SM00507">
    <property type="entry name" value="HNHc"/>
    <property type="match status" value="1"/>
</dbReference>
<dbReference type="Gene3D" id="1.10.30.50">
    <property type="match status" value="1"/>
</dbReference>
<evidence type="ECO:0000259" key="2">
    <source>
        <dbReference type="SMART" id="SM00507"/>
    </source>
</evidence>
<dbReference type="GO" id="GO:0004519">
    <property type="term" value="F:endonuclease activity"/>
    <property type="evidence" value="ECO:0007669"/>
    <property type="project" value="UniProtKB-KW"/>
</dbReference>
<dbReference type="GO" id="GO:0008270">
    <property type="term" value="F:zinc ion binding"/>
    <property type="evidence" value="ECO:0007669"/>
    <property type="project" value="InterPro"/>
</dbReference>
<dbReference type="InterPro" id="IPR003615">
    <property type="entry name" value="HNH_nuc"/>
</dbReference>
<dbReference type="EMBL" id="JACBZS010000001">
    <property type="protein sequence ID" value="NYI69816.1"/>
    <property type="molecule type" value="Genomic_DNA"/>
</dbReference>
<organism evidence="3 4">
    <name type="scientific">Naumannella cuiyingiana</name>
    <dbReference type="NCBI Taxonomy" id="1347891"/>
    <lineage>
        <taxon>Bacteria</taxon>
        <taxon>Bacillati</taxon>
        <taxon>Actinomycetota</taxon>
        <taxon>Actinomycetes</taxon>
        <taxon>Propionibacteriales</taxon>
        <taxon>Propionibacteriaceae</taxon>
        <taxon>Naumannella</taxon>
    </lineage>
</organism>
<comment type="caution">
    <text evidence="3">The sequence shown here is derived from an EMBL/GenBank/DDBJ whole genome shotgun (WGS) entry which is preliminary data.</text>
</comment>
<accession>A0A7Z0IJU4</accession>
<protein>
    <submittedName>
        <fullName evidence="3">5-methylcytosine-specific restriction endonuclease McrA</fullName>
    </submittedName>
</protein>
<keyword evidence="3" id="KW-0540">Nuclease</keyword>
<gene>
    <name evidence="3" type="ORF">GGQ54_000376</name>
</gene>
<evidence type="ECO:0000313" key="4">
    <source>
        <dbReference type="Proteomes" id="UP000527616"/>
    </source>
</evidence>
<proteinExistence type="inferred from homology"/>
<dbReference type="InterPro" id="IPR002711">
    <property type="entry name" value="HNH"/>
</dbReference>
<dbReference type="Pfam" id="PF02720">
    <property type="entry name" value="DUF222"/>
    <property type="match status" value="1"/>
</dbReference>
<sequence>MVLIEQLELIKNAAAAAQARLSVRAEELLLAEQEAAGVPASRLGRGIADQIGLARHESPCAGSRHLQLAKTIAAELPAAGALFAVGRLSEFAVTRLAAATAACQPADRAAIDAQLCGGADPVAAQQSPRQLEKAARALAYAAEPEVARRWSTAAEEGRYVSIRPAENAMVHLSALLPLAQGVAVHAALDRAADRAQASGDARSRQQCRADALVERVTGQAAAPEVPVEIQLVMTDGALLGPAVPADPPLAPATEREGIAPQEMRDGPAAVVPGFGPVAAGAARELVWASRAKVWLRRLWTDPPTGRVSEIDQRRRLFPRSVRRLVIARDQVCRTPWCDGAIRDIDHIVPWARGGPTGSDNAQGLCARCNRVRAMPDWDRAGSALRVITESPSGQVHVSEPPPALWLPHAAAIRPARARPMTRAAQPRPVVTIDIGHWPECAAS</sequence>
<reference evidence="3 4" key="1">
    <citation type="submission" date="2020-07" db="EMBL/GenBank/DDBJ databases">
        <title>Sequencing the genomes of 1000 actinobacteria strains.</title>
        <authorList>
            <person name="Klenk H.-P."/>
        </authorList>
    </citation>
    <scope>NUCLEOTIDE SEQUENCE [LARGE SCALE GENOMIC DNA]</scope>
    <source>
        <strain evidence="3 4">DSM 103164</strain>
    </source>
</reference>
<keyword evidence="4" id="KW-1185">Reference proteome</keyword>
<dbReference type="InterPro" id="IPR003870">
    <property type="entry name" value="DUF222"/>
</dbReference>
<feature type="domain" description="HNH nuclease" evidence="2">
    <location>
        <begin position="320"/>
        <end position="370"/>
    </location>
</feature>
<comment type="similarity">
    <text evidence="1">Belongs to the Rv1128c/1148c/1588c/1702c/1945/3466 family.</text>
</comment>
<dbReference type="RefSeq" id="WP_179443842.1">
    <property type="nucleotide sequence ID" value="NZ_JACBZS010000001.1"/>
</dbReference>
<dbReference type="Proteomes" id="UP000527616">
    <property type="component" value="Unassembled WGS sequence"/>
</dbReference>
<keyword evidence="3" id="KW-0255">Endonuclease</keyword>
<dbReference type="GO" id="GO:0003676">
    <property type="term" value="F:nucleic acid binding"/>
    <property type="evidence" value="ECO:0007669"/>
    <property type="project" value="InterPro"/>
</dbReference>
<keyword evidence="3" id="KW-0378">Hydrolase</keyword>
<evidence type="ECO:0000313" key="3">
    <source>
        <dbReference type="EMBL" id="NYI69816.1"/>
    </source>
</evidence>
<dbReference type="AlphaFoldDB" id="A0A7Z0IJU4"/>
<name>A0A7Z0IJU4_9ACTN</name>
<dbReference type="Pfam" id="PF01844">
    <property type="entry name" value="HNH"/>
    <property type="match status" value="1"/>
</dbReference>